<evidence type="ECO:0000256" key="3">
    <source>
        <dbReference type="ARBA" id="ARBA00023002"/>
    </source>
</evidence>
<dbReference type="Proteomes" id="UP000014062">
    <property type="component" value="Chromosome"/>
</dbReference>
<dbReference type="PROSITE" id="PS51352">
    <property type="entry name" value="THIOREDOXIN_2"/>
    <property type="match status" value="1"/>
</dbReference>
<dbReference type="RefSeq" id="WP_003978723.1">
    <property type="nucleotide sequence ID" value="NZ_CM001889.1"/>
</dbReference>
<evidence type="ECO:0000313" key="8">
    <source>
        <dbReference type="Proteomes" id="UP000014062"/>
    </source>
</evidence>
<reference evidence="8" key="1">
    <citation type="journal article" date="2013" name="Genome Biol. Evol.">
        <title>The genome sequence of Streptomyces lividans 66 reveals a novel tRNA-dependent peptide biosynthetic system within a metal-related genomic island.</title>
        <authorList>
            <person name="Cruz-Morales P."/>
            <person name="Vijgenboom E."/>
            <person name="Iruegas-Bocardo F."/>
            <person name="Girard G."/>
            <person name="Yanez-Guerra L.A."/>
            <person name="Ramos-Aboites H.E."/>
            <person name="Pernodet J.L."/>
            <person name="Anne J."/>
            <person name="van Wezel G.P."/>
            <person name="Barona-Gomez F."/>
        </authorList>
    </citation>
    <scope>NUCLEOTIDE SEQUENCE [LARGE SCALE GENOMIC DNA]</scope>
    <source>
        <strain evidence="8">1326</strain>
    </source>
</reference>
<dbReference type="GO" id="GO:0008379">
    <property type="term" value="F:thioredoxin peroxidase activity"/>
    <property type="evidence" value="ECO:0007669"/>
    <property type="project" value="TreeGrafter"/>
</dbReference>
<dbReference type="GO" id="GO:0045454">
    <property type="term" value="P:cell redox homeostasis"/>
    <property type="evidence" value="ECO:0007669"/>
    <property type="project" value="TreeGrafter"/>
</dbReference>
<dbReference type="PANTHER" id="PTHR42801">
    <property type="entry name" value="THIOREDOXIN-DEPENDENT PEROXIDE REDUCTASE"/>
    <property type="match status" value="1"/>
</dbReference>
<protein>
    <submittedName>
        <fullName evidence="7">Putative peroxiredoxin</fullName>
    </submittedName>
</protein>
<keyword evidence="3" id="KW-0560">Oxidoreductase</keyword>
<dbReference type="Gene3D" id="3.40.30.10">
    <property type="entry name" value="Glutaredoxin"/>
    <property type="match status" value="1"/>
</dbReference>
<gene>
    <name evidence="7" type="ORF">SLI_0083</name>
</gene>
<evidence type="ECO:0000256" key="2">
    <source>
        <dbReference type="ARBA" id="ARBA00022862"/>
    </source>
</evidence>
<dbReference type="InterPro" id="IPR013740">
    <property type="entry name" value="Redoxin"/>
</dbReference>
<dbReference type="GO" id="GO:0005737">
    <property type="term" value="C:cytoplasm"/>
    <property type="evidence" value="ECO:0007669"/>
    <property type="project" value="TreeGrafter"/>
</dbReference>
<dbReference type="PANTHER" id="PTHR42801:SF7">
    <property type="entry name" value="SLL1159 PROTEIN"/>
    <property type="match status" value="1"/>
</dbReference>
<proteinExistence type="predicted"/>
<accession>A0A7U9DIY0</accession>
<dbReference type="FunFam" id="3.40.30.10:FF:000422">
    <property type="entry name" value="Peroxiredoxin-like 2 family protein, selenocysteine-containing"/>
    <property type="match status" value="1"/>
</dbReference>
<dbReference type="InterPro" id="IPR013766">
    <property type="entry name" value="Thioredoxin_domain"/>
</dbReference>
<dbReference type="EMBL" id="CM001889">
    <property type="protein sequence ID" value="EOY44802.1"/>
    <property type="molecule type" value="Genomic_DNA"/>
</dbReference>
<dbReference type="InterPro" id="IPR050924">
    <property type="entry name" value="Peroxiredoxin_BCP/PrxQ"/>
</dbReference>
<dbReference type="GO" id="GO:0034599">
    <property type="term" value="P:cellular response to oxidative stress"/>
    <property type="evidence" value="ECO:0007669"/>
    <property type="project" value="TreeGrafter"/>
</dbReference>
<dbReference type="Pfam" id="PF08534">
    <property type="entry name" value="Redoxin"/>
    <property type="match status" value="1"/>
</dbReference>
<keyword evidence="4" id="KW-1015">Disulfide bond</keyword>
<evidence type="ECO:0000313" key="7">
    <source>
        <dbReference type="EMBL" id="EOY44802.1"/>
    </source>
</evidence>
<organism evidence="7 8">
    <name type="scientific">Streptomyces lividans 1326</name>
    <dbReference type="NCBI Taxonomy" id="1200984"/>
    <lineage>
        <taxon>Bacteria</taxon>
        <taxon>Bacillati</taxon>
        <taxon>Actinomycetota</taxon>
        <taxon>Actinomycetes</taxon>
        <taxon>Kitasatosporales</taxon>
        <taxon>Streptomycetaceae</taxon>
        <taxon>Streptomyces</taxon>
    </lineage>
</organism>
<dbReference type="CDD" id="cd02970">
    <property type="entry name" value="PRX_like2"/>
    <property type="match status" value="1"/>
</dbReference>
<dbReference type="AlphaFoldDB" id="A0A7U9DIY0"/>
<feature type="domain" description="Thioredoxin" evidence="6">
    <location>
        <begin position="46"/>
        <end position="217"/>
    </location>
</feature>
<sequence length="220" mass="23495">MTTTPIADQAAVLAEGMADRTPSEALEAFGAEQAELDAAGVPSGIATAGSLMPDASLLDVHGNATTLQQVREGRPAVVVFYRGAWCPYCNLALRTYERELAPRLAERGVSMIAVSPQRPDGSLTMAQTNDLSYDVLSDPGNHIGRALGIVTRPTDRVQHAQASLGLDLTEVNADGTRDILMPTVAIVDAEGVLRWIDVHPNYVIRSEPARILEALARAVR</sequence>
<keyword evidence="2" id="KW-0049">Antioxidant</keyword>
<evidence type="ECO:0000259" key="6">
    <source>
        <dbReference type="PROSITE" id="PS51352"/>
    </source>
</evidence>
<name>A0A7U9DIY0_STRLI</name>
<evidence type="ECO:0000256" key="5">
    <source>
        <dbReference type="ARBA" id="ARBA00023284"/>
    </source>
</evidence>
<keyword evidence="5" id="KW-0676">Redox-active center</keyword>
<evidence type="ECO:0000256" key="4">
    <source>
        <dbReference type="ARBA" id="ARBA00023157"/>
    </source>
</evidence>
<evidence type="ECO:0000256" key="1">
    <source>
        <dbReference type="ARBA" id="ARBA00022559"/>
    </source>
</evidence>
<dbReference type="SUPFAM" id="SSF52833">
    <property type="entry name" value="Thioredoxin-like"/>
    <property type="match status" value="1"/>
</dbReference>
<dbReference type="InterPro" id="IPR036249">
    <property type="entry name" value="Thioredoxin-like_sf"/>
</dbReference>
<keyword evidence="1" id="KW-0575">Peroxidase</keyword>